<gene>
    <name evidence="3" type="ORF">H9912_02635</name>
</gene>
<dbReference type="Proteomes" id="UP000823851">
    <property type="component" value="Unassembled WGS sequence"/>
</dbReference>
<dbReference type="Pfam" id="PF03415">
    <property type="entry name" value="Peptidase_C11"/>
    <property type="match status" value="1"/>
</dbReference>
<feature type="compositionally biased region" description="Basic residues" evidence="1">
    <location>
        <begin position="41"/>
        <end position="56"/>
    </location>
</feature>
<feature type="region of interest" description="Disordered" evidence="1">
    <location>
        <begin position="1"/>
        <end position="61"/>
    </location>
</feature>
<dbReference type="InterPro" id="IPR005077">
    <property type="entry name" value="Peptidase_C11"/>
</dbReference>
<evidence type="ECO:0008006" key="5">
    <source>
        <dbReference type="Google" id="ProtNLM"/>
    </source>
</evidence>
<keyword evidence="2" id="KW-1133">Transmembrane helix</keyword>
<dbReference type="PANTHER" id="PTHR37835">
    <property type="entry name" value="ALPHA-CLOSTRIPAIN"/>
    <property type="match status" value="1"/>
</dbReference>
<reference evidence="3" key="2">
    <citation type="submission" date="2021-04" db="EMBL/GenBank/DDBJ databases">
        <authorList>
            <person name="Gilroy R."/>
        </authorList>
    </citation>
    <scope>NUCLEOTIDE SEQUENCE</scope>
    <source>
        <strain evidence="3">ChiHjej8B7-25341</strain>
    </source>
</reference>
<keyword evidence="2" id="KW-0472">Membrane</keyword>
<accession>A0A9D2QZ28</accession>
<evidence type="ECO:0000313" key="4">
    <source>
        <dbReference type="Proteomes" id="UP000823851"/>
    </source>
</evidence>
<evidence type="ECO:0000256" key="1">
    <source>
        <dbReference type="SAM" id="MobiDB-lite"/>
    </source>
</evidence>
<dbReference type="EMBL" id="DWUW01000073">
    <property type="protein sequence ID" value="HJD30817.1"/>
    <property type="molecule type" value="Genomic_DNA"/>
</dbReference>
<protein>
    <recommendedName>
        <fullName evidence="5">Clostripain</fullName>
    </recommendedName>
</protein>
<dbReference type="Gene3D" id="3.40.50.11970">
    <property type="match status" value="1"/>
</dbReference>
<comment type="caution">
    <text evidence="3">The sequence shown here is derived from an EMBL/GenBank/DDBJ whole genome shotgun (WGS) entry which is preliminary data.</text>
</comment>
<evidence type="ECO:0000256" key="2">
    <source>
        <dbReference type="SAM" id="Phobius"/>
    </source>
</evidence>
<feature type="transmembrane region" description="Helical" evidence="2">
    <location>
        <begin position="81"/>
        <end position="102"/>
    </location>
</feature>
<dbReference type="AlphaFoldDB" id="A0A9D2QZ28"/>
<feature type="compositionally biased region" description="Basic and acidic residues" evidence="1">
    <location>
        <begin position="1"/>
        <end position="16"/>
    </location>
</feature>
<organism evidence="3 4">
    <name type="scientific">Candidatus Eisenbergiella stercorigallinarum</name>
    <dbReference type="NCBI Taxonomy" id="2838557"/>
    <lineage>
        <taxon>Bacteria</taxon>
        <taxon>Bacillati</taxon>
        <taxon>Bacillota</taxon>
        <taxon>Clostridia</taxon>
        <taxon>Lachnospirales</taxon>
        <taxon>Lachnospiraceae</taxon>
        <taxon>Eisenbergiella</taxon>
    </lineage>
</organism>
<sequence>RHSEMKLKMEGERSMAEKGNGTTGCPEKEKMKQERKENRKERKAAKKAARKERKASRKAEKKAAYQALDKRGRIFFWGKRAAAVLVLFLVVRIGAGLLAGPFDTLRTQALALYGMARPLPEEELLAEVPRNEEEAAAVEAMGGYGAEDTWAVYIYMCGSDLESGNVSNLSSFTSYLIRDEAEAYSSLMGEKYRSSLTRFMGEIQEQGMDVPNYMYAVTPAAASTTSAAREKKAEIIGSATDDIEEMLSAQLSENVSIVLQTGGAGAWASGEINPNRSQRFLYDSTGFRQIGDAHIRNMGDADTLADFLSFCKKEYPADHQILIFWDHGAGAFGFASDDLYGGDTLTLKELRQALGTVCQADTKEPPFEIIGFDACLMASVEVAETLHGYGRYLVASEEVEPGFGWNYTPWLQALSANPQMNGAQVGKEIVDAGVETIAEISLRLGAVAGNLPATLSVVDIDGAHQVYETYGDLMAAVLEDAIADTGALTMLGRAAGETIKYAQYNYDVCNTVDLGLFVEALAETWPEEAEAVQKSLSAAVIYNRYTAYAAGSTGLNVYFPASVEGRNALLYFLDYIYTICEDEAVRTLYYYKVAGCLSEELQEYAREMGYGEAETLDSTALRMLAQADMELGQDGNFSLQAPEEAASLIQEVSVYLTQAEKDTARILGEDDLLSMSETGMLSTEFDGKWIAIDGNFLEVEVIDSTDSLTRYRTNVLYNGEDSWLILGRNKETGEFSILGVYSIREETSLGELASRNMRTVSPGDRLRPVYDVYDMEEGTEKKEYGERFTWRSGSEIGYENLDNGEYYLFAVAYDVRGDEYYTPVVRLAIRNGKAVSASIQEDMMVYGYN</sequence>
<feature type="non-terminal residue" evidence="3">
    <location>
        <position position="1"/>
    </location>
</feature>
<proteinExistence type="predicted"/>
<evidence type="ECO:0000313" key="3">
    <source>
        <dbReference type="EMBL" id="HJD30817.1"/>
    </source>
</evidence>
<name>A0A9D2QZ28_9FIRM</name>
<dbReference type="PANTHER" id="PTHR37835:SF1">
    <property type="entry name" value="ALPHA-CLOSTRIPAIN"/>
    <property type="match status" value="1"/>
</dbReference>
<reference evidence="3" key="1">
    <citation type="journal article" date="2021" name="PeerJ">
        <title>Extensive microbial diversity within the chicken gut microbiome revealed by metagenomics and culture.</title>
        <authorList>
            <person name="Gilroy R."/>
            <person name="Ravi A."/>
            <person name="Getino M."/>
            <person name="Pursley I."/>
            <person name="Horton D.L."/>
            <person name="Alikhan N.F."/>
            <person name="Baker D."/>
            <person name="Gharbi K."/>
            <person name="Hall N."/>
            <person name="Watson M."/>
            <person name="Adriaenssens E.M."/>
            <person name="Foster-Nyarko E."/>
            <person name="Jarju S."/>
            <person name="Secka A."/>
            <person name="Antonio M."/>
            <person name="Oren A."/>
            <person name="Chaudhuri R.R."/>
            <person name="La Ragione R."/>
            <person name="Hildebrand F."/>
            <person name="Pallen M.J."/>
        </authorList>
    </citation>
    <scope>NUCLEOTIDE SEQUENCE</scope>
    <source>
        <strain evidence="3">ChiHjej8B7-25341</strain>
    </source>
</reference>
<feature type="compositionally biased region" description="Basic and acidic residues" evidence="1">
    <location>
        <begin position="26"/>
        <end position="40"/>
    </location>
</feature>
<keyword evidence="2" id="KW-0812">Transmembrane</keyword>